<evidence type="ECO:0000313" key="2">
    <source>
        <dbReference type="EMBL" id="CAL1612155.1"/>
    </source>
</evidence>
<feature type="compositionally biased region" description="Acidic residues" evidence="1">
    <location>
        <begin position="217"/>
        <end position="228"/>
    </location>
</feature>
<organism evidence="2 3">
    <name type="scientific">Knipowitschia caucasica</name>
    <name type="common">Caucasian dwarf goby</name>
    <name type="synonym">Pomatoschistus caucasicus</name>
    <dbReference type="NCBI Taxonomy" id="637954"/>
    <lineage>
        <taxon>Eukaryota</taxon>
        <taxon>Metazoa</taxon>
        <taxon>Chordata</taxon>
        <taxon>Craniata</taxon>
        <taxon>Vertebrata</taxon>
        <taxon>Euteleostomi</taxon>
        <taxon>Actinopterygii</taxon>
        <taxon>Neopterygii</taxon>
        <taxon>Teleostei</taxon>
        <taxon>Neoteleostei</taxon>
        <taxon>Acanthomorphata</taxon>
        <taxon>Gobiaria</taxon>
        <taxon>Gobiiformes</taxon>
        <taxon>Gobioidei</taxon>
        <taxon>Gobiidae</taxon>
        <taxon>Gobiinae</taxon>
        <taxon>Knipowitschia</taxon>
    </lineage>
</organism>
<dbReference type="InterPro" id="IPR050149">
    <property type="entry name" value="Collagen_superfamily"/>
</dbReference>
<evidence type="ECO:0000313" key="3">
    <source>
        <dbReference type="Proteomes" id="UP001497482"/>
    </source>
</evidence>
<feature type="compositionally biased region" description="Low complexity" evidence="1">
    <location>
        <begin position="91"/>
        <end position="101"/>
    </location>
</feature>
<evidence type="ECO:0000256" key="1">
    <source>
        <dbReference type="SAM" id="MobiDB-lite"/>
    </source>
</evidence>
<feature type="region of interest" description="Disordered" evidence="1">
    <location>
        <begin position="65"/>
        <end position="292"/>
    </location>
</feature>
<dbReference type="PANTHER" id="PTHR24023">
    <property type="entry name" value="COLLAGEN ALPHA"/>
    <property type="match status" value="1"/>
</dbReference>
<sequence length="292" mass="30879">MCEASELPSPWGRGPVGSKGDKGERGDVSSPAAIRTIARQVCEQLIQSHLSRYNTILNQIPQASVSVRSVPGPPGEPGHRGAPGPQGEQGPSGRPGFPGSSGQNGRPGERGPAGEKGERGSTGVGSQGPRGPPGPAGPPGEGRTGSQGPTGRPGTPGTPGRPGNPGTPGQSGTPGYCDPNSCMGYNVGVFPMRPVQRLPHAGYQPYNPSAYTHDPRAEDDDEEEEEEDPYYRGYPRSAHQAYPTRPRSEDVELRSPGVRRFSRDVRAQRSSSDVKVMGDSEEEERFKRKTPV</sequence>
<dbReference type="GO" id="GO:0030198">
    <property type="term" value="P:extracellular matrix organization"/>
    <property type="evidence" value="ECO:0007669"/>
    <property type="project" value="TreeGrafter"/>
</dbReference>
<dbReference type="EMBL" id="OZ035829">
    <property type="protein sequence ID" value="CAL1612155.1"/>
    <property type="molecule type" value="Genomic_DNA"/>
</dbReference>
<dbReference type="GO" id="GO:0031012">
    <property type="term" value="C:extracellular matrix"/>
    <property type="evidence" value="ECO:0007669"/>
    <property type="project" value="TreeGrafter"/>
</dbReference>
<dbReference type="GO" id="GO:0005615">
    <property type="term" value="C:extracellular space"/>
    <property type="evidence" value="ECO:0007669"/>
    <property type="project" value="TreeGrafter"/>
</dbReference>
<proteinExistence type="predicted"/>
<evidence type="ECO:0008006" key="4">
    <source>
        <dbReference type="Google" id="ProtNLM"/>
    </source>
</evidence>
<protein>
    <recommendedName>
        <fullName evidence="4">Collagen</fullName>
    </recommendedName>
</protein>
<feature type="compositionally biased region" description="Basic and acidic residues" evidence="1">
    <location>
        <begin position="107"/>
        <end position="119"/>
    </location>
</feature>
<feature type="region of interest" description="Disordered" evidence="1">
    <location>
        <begin position="1"/>
        <end position="30"/>
    </location>
</feature>
<accession>A0AAV2MG15</accession>
<keyword evidence="3" id="KW-1185">Reference proteome</keyword>
<dbReference type="Pfam" id="PF01391">
    <property type="entry name" value="Collagen"/>
    <property type="match status" value="2"/>
</dbReference>
<dbReference type="InterPro" id="IPR008160">
    <property type="entry name" value="Collagen"/>
</dbReference>
<gene>
    <name evidence="2" type="ORF">KC01_LOCUS38507</name>
</gene>
<reference evidence="2 3" key="1">
    <citation type="submission" date="2024-04" db="EMBL/GenBank/DDBJ databases">
        <authorList>
            <person name="Waldvogel A.-M."/>
            <person name="Schoenle A."/>
        </authorList>
    </citation>
    <scope>NUCLEOTIDE SEQUENCE [LARGE SCALE GENOMIC DNA]</scope>
</reference>
<dbReference type="PANTHER" id="PTHR24023:SF910">
    <property type="entry name" value="COLLECTIN-12"/>
    <property type="match status" value="1"/>
</dbReference>
<feature type="compositionally biased region" description="Low complexity" evidence="1">
    <location>
        <begin position="146"/>
        <end position="155"/>
    </location>
</feature>
<dbReference type="GO" id="GO:0030020">
    <property type="term" value="F:extracellular matrix structural constituent conferring tensile strength"/>
    <property type="evidence" value="ECO:0007669"/>
    <property type="project" value="TreeGrafter"/>
</dbReference>
<dbReference type="Proteomes" id="UP001497482">
    <property type="component" value="Chromosome 7"/>
</dbReference>
<dbReference type="AlphaFoldDB" id="A0AAV2MG15"/>
<name>A0AAV2MG15_KNICA</name>